<proteinExistence type="predicted"/>
<evidence type="ECO:0000313" key="1">
    <source>
        <dbReference type="EMBL" id="CAD7273287.1"/>
    </source>
</evidence>
<dbReference type="OrthoDB" id="6625220at2759"/>
<accession>A0A7R9BG19</accession>
<reference evidence="1" key="1">
    <citation type="submission" date="2020-11" db="EMBL/GenBank/DDBJ databases">
        <authorList>
            <person name="Tran Van P."/>
        </authorList>
    </citation>
    <scope>NUCLEOTIDE SEQUENCE</scope>
</reference>
<keyword evidence="2" id="KW-1185">Reference proteome</keyword>
<sequence>MAGIRIGIEDSKVAELKQSAGQTKYWNRASPSCSPRRGGPTNVTCVAAMPVRNPWGEVVAVAQAVKKDGGFNPEDLQLVETYLQFVGIALTNALVLEASKKEYDRNKASTVCCLVLFLLVETYLQFVGIALTNALVLEASKKEYDRNKASTVLFVVWCCFWWCRDGINFIALSEYSPLGTRDEPVVLRLKVGRVIRKVSDGIFFLG</sequence>
<gene>
    <name evidence="1" type="ORF">NMOB1V02_LOCUS1184</name>
</gene>
<dbReference type="Gene3D" id="3.30.450.40">
    <property type="match status" value="1"/>
</dbReference>
<dbReference type="AlphaFoldDB" id="A0A7R9BG19"/>
<name>A0A7R9BG19_9CRUS</name>
<dbReference type="SUPFAM" id="SSF55781">
    <property type="entry name" value="GAF domain-like"/>
    <property type="match status" value="1"/>
</dbReference>
<evidence type="ECO:0008006" key="3">
    <source>
        <dbReference type="Google" id="ProtNLM"/>
    </source>
</evidence>
<dbReference type="EMBL" id="OA882151">
    <property type="protein sequence ID" value="CAD7273287.1"/>
    <property type="molecule type" value="Genomic_DNA"/>
</dbReference>
<dbReference type="InterPro" id="IPR029016">
    <property type="entry name" value="GAF-like_dom_sf"/>
</dbReference>
<protein>
    <recommendedName>
        <fullName evidence="3">GAF domain-containing protein</fullName>
    </recommendedName>
</protein>
<evidence type="ECO:0000313" key="2">
    <source>
        <dbReference type="Proteomes" id="UP000678499"/>
    </source>
</evidence>
<dbReference type="EMBL" id="CAJPEX010000114">
    <property type="protein sequence ID" value="CAG0913439.1"/>
    <property type="molecule type" value="Genomic_DNA"/>
</dbReference>
<organism evidence="1">
    <name type="scientific">Notodromas monacha</name>
    <dbReference type="NCBI Taxonomy" id="399045"/>
    <lineage>
        <taxon>Eukaryota</taxon>
        <taxon>Metazoa</taxon>
        <taxon>Ecdysozoa</taxon>
        <taxon>Arthropoda</taxon>
        <taxon>Crustacea</taxon>
        <taxon>Oligostraca</taxon>
        <taxon>Ostracoda</taxon>
        <taxon>Podocopa</taxon>
        <taxon>Podocopida</taxon>
        <taxon>Cypridocopina</taxon>
        <taxon>Cypridoidea</taxon>
        <taxon>Cyprididae</taxon>
        <taxon>Notodromas</taxon>
    </lineage>
</organism>
<dbReference type="Proteomes" id="UP000678499">
    <property type="component" value="Unassembled WGS sequence"/>
</dbReference>